<accession>A0A8H5BSC2</accession>
<keyword evidence="2" id="KW-1133">Transmembrane helix</keyword>
<protein>
    <submittedName>
        <fullName evidence="3">Uncharacterized protein</fullName>
    </submittedName>
</protein>
<organism evidence="3 4">
    <name type="scientific">Psilocybe cf. subviscida</name>
    <dbReference type="NCBI Taxonomy" id="2480587"/>
    <lineage>
        <taxon>Eukaryota</taxon>
        <taxon>Fungi</taxon>
        <taxon>Dikarya</taxon>
        <taxon>Basidiomycota</taxon>
        <taxon>Agaricomycotina</taxon>
        <taxon>Agaricomycetes</taxon>
        <taxon>Agaricomycetidae</taxon>
        <taxon>Agaricales</taxon>
        <taxon>Agaricineae</taxon>
        <taxon>Strophariaceae</taxon>
        <taxon>Psilocybe</taxon>
    </lineage>
</organism>
<feature type="region of interest" description="Disordered" evidence="1">
    <location>
        <begin position="1"/>
        <end position="21"/>
    </location>
</feature>
<evidence type="ECO:0000313" key="3">
    <source>
        <dbReference type="EMBL" id="KAF5328344.1"/>
    </source>
</evidence>
<proteinExistence type="predicted"/>
<feature type="compositionally biased region" description="Polar residues" evidence="1">
    <location>
        <begin position="1"/>
        <end position="10"/>
    </location>
</feature>
<keyword evidence="2" id="KW-0812">Transmembrane</keyword>
<reference evidence="3 4" key="1">
    <citation type="journal article" date="2020" name="ISME J.">
        <title>Uncovering the hidden diversity of litter-decomposition mechanisms in mushroom-forming fungi.</title>
        <authorList>
            <person name="Floudas D."/>
            <person name="Bentzer J."/>
            <person name="Ahren D."/>
            <person name="Johansson T."/>
            <person name="Persson P."/>
            <person name="Tunlid A."/>
        </authorList>
    </citation>
    <scope>NUCLEOTIDE SEQUENCE [LARGE SCALE GENOMIC DNA]</scope>
    <source>
        <strain evidence="3 4">CBS 101986</strain>
    </source>
</reference>
<name>A0A8H5BSC2_9AGAR</name>
<keyword evidence="4" id="KW-1185">Reference proteome</keyword>
<gene>
    <name evidence="3" type="ORF">D9619_013305</name>
</gene>
<evidence type="ECO:0000256" key="1">
    <source>
        <dbReference type="SAM" id="MobiDB-lite"/>
    </source>
</evidence>
<evidence type="ECO:0000256" key="2">
    <source>
        <dbReference type="SAM" id="Phobius"/>
    </source>
</evidence>
<feature type="transmembrane region" description="Helical" evidence="2">
    <location>
        <begin position="39"/>
        <end position="62"/>
    </location>
</feature>
<feature type="compositionally biased region" description="Polar residues" evidence="1">
    <location>
        <begin position="101"/>
        <end position="121"/>
    </location>
</feature>
<keyword evidence="2" id="KW-0472">Membrane</keyword>
<comment type="caution">
    <text evidence="3">The sequence shown here is derived from an EMBL/GenBank/DDBJ whole genome shotgun (WGS) entry which is preliminary data.</text>
</comment>
<sequence length="267" mass="28710">MSTASPVSTLRSRDTPTGVHSSDIALEHTTENQTWNAGTITACVVGTVVALVLIIMLLLLLFRKRRQHAQLLGIIEGGSQPGRGDSSMRRANIDPFPSIRPHTSTPSSQCSATDSKSMFQKESTHNEVQHQVDLILLPTPLPRNPKHGHSQTSNVSLSPMPELTIPKRARLQITDERNTPPAPNTNSSLSWHTLIETLSTSGPQSAQRTGPPPTLSVGSPPSAPIRSSSQERIAMAAVQDEDSGLRLIQEGDTGGFVEVLPPSYTAQ</sequence>
<feature type="compositionally biased region" description="Polar residues" evidence="1">
    <location>
        <begin position="199"/>
        <end position="208"/>
    </location>
</feature>
<dbReference type="Proteomes" id="UP000567179">
    <property type="component" value="Unassembled WGS sequence"/>
</dbReference>
<feature type="region of interest" description="Disordered" evidence="1">
    <location>
        <begin position="76"/>
        <end position="124"/>
    </location>
</feature>
<dbReference type="EMBL" id="JAACJJ010000004">
    <property type="protein sequence ID" value="KAF5328344.1"/>
    <property type="molecule type" value="Genomic_DNA"/>
</dbReference>
<feature type="region of interest" description="Disordered" evidence="1">
    <location>
        <begin position="199"/>
        <end position="231"/>
    </location>
</feature>
<evidence type="ECO:0000313" key="4">
    <source>
        <dbReference type="Proteomes" id="UP000567179"/>
    </source>
</evidence>
<dbReference type="AlphaFoldDB" id="A0A8H5BSC2"/>